<dbReference type="Gene3D" id="1.10.530.10">
    <property type="match status" value="1"/>
</dbReference>
<dbReference type="SUPFAM" id="SSF53955">
    <property type="entry name" value="Lysozyme-like"/>
    <property type="match status" value="1"/>
</dbReference>
<dbReference type="Proteomes" id="UP001597314">
    <property type="component" value="Unassembled WGS sequence"/>
</dbReference>
<keyword evidence="4" id="KW-1185">Reference proteome</keyword>
<organism evidence="3 4">
    <name type="scientific">Rhodoplanes azumiensis</name>
    <dbReference type="NCBI Taxonomy" id="1897628"/>
    <lineage>
        <taxon>Bacteria</taxon>
        <taxon>Pseudomonadati</taxon>
        <taxon>Pseudomonadota</taxon>
        <taxon>Alphaproteobacteria</taxon>
        <taxon>Hyphomicrobiales</taxon>
        <taxon>Nitrobacteraceae</taxon>
        <taxon>Rhodoplanes</taxon>
    </lineage>
</organism>
<accession>A0ABW5AIU6</accession>
<dbReference type="EMBL" id="JBHUIW010000012">
    <property type="protein sequence ID" value="MFD2182874.1"/>
    <property type="molecule type" value="Genomic_DNA"/>
</dbReference>
<evidence type="ECO:0000313" key="3">
    <source>
        <dbReference type="EMBL" id="MFD2182874.1"/>
    </source>
</evidence>
<reference evidence="4" key="1">
    <citation type="journal article" date="2019" name="Int. J. Syst. Evol. Microbiol.">
        <title>The Global Catalogue of Microorganisms (GCM) 10K type strain sequencing project: providing services to taxonomists for standard genome sequencing and annotation.</title>
        <authorList>
            <consortium name="The Broad Institute Genomics Platform"/>
            <consortium name="The Broad Institute Genome Sequencing Center for Infectious Disease"/>
            <person name="Wu L."/>
            <person name="Ma J."/>
        </authorList>
    </citation>
    <scope>NUCLEOTIDE SEQUENCE [LARGE SCALE GENOMIC DNA]</scope>
    <source>
        <strain evidence="4">CGMCC 1.6774</strain>
    </source>
</reference>
<evidence type="ECO:0000256" key="1">
    <source>
        <dbReference type="ARBA" id="ARBA00009387"/>
    </source>
</evidence>
<evidence type="ECO:0000259" key="2">
    <source>
        <dbReference type="Pfam" id="PF01464"/>
    </source>
</evidence>
<proteinExistence type="inferred from homology"/>
<dbReference type="InterPro" id="IPR023346">
    <property type="entry name" value="Lysozyme-like_dom_sf"/>
</dbReference>
<comment type="caution">
    <text evidence="3">The sequence shown here is derived from an EMBL/GenBank/DDBJ whole genome shotgun (WGS) entry which is preliminary data.</text>
</comment>
<comment type="similarity">
    <text evidence="1">Belongs to the virb1 family.</text>
</comment>
<name>A0ABW5AIU6_9BRAD</name>
<feature type="domain" description="Transglycosylase SLT" evidence="2">
    <location>
        <begin position="18"/>
        <end position="65"/>
    </location>
</feature>
<sequence>MPVSGTSSSTSGWAVNDAIRGAAQSTGTSFDYLLATAKVESDLNPNAASTTSSARGLFQFIDQTWLMMLKEAGTALGFGHYADAITKTASGRYEVTDPSLHQAVMNLRGDAGANAAMAGAFTQRNAQKVEALIGRPPNEGELYIAHFLGPGGAARLITEASRNPSGVAAEAFPNAAAANPSVFYERDGTARSFAQVYGNLVGRYDRAAAGTAGMAATGATAGRSGASGPVVSGPVVSVAPAGQGGERRVPATEAVNLQTEPSRTVATGPLFHSLFQSGPERGAVADIVSDLWSTRPHVAAALSGVAAQATPRTVTGPATVASVPAAMARSAYAANAPAAPAASAPAVAPARPPVITVVPVTVAPTAAPPTATRPVASSAVAYTPAAVTPVAPSPVAPSPVAPMPVAAAPVAASTAAPASLAVPDPSRASELFSAPGTNAGGLFGRRG</sequence>
<dbReference type="RefSeq" id="WP_378478045.1">
    <property type="nucleotide sequence ID" value="NZ_JBHUIW010000012.1"/>
</dbReference>
<protein>
    <submittedName>
        <fullName evidence="3">Transglycosylase SLT domain-containing protein</fullName>
    </submittedName>
</protein>
<dbReference type="InterPro" id="IPR008258">
    <property type="entry name" value="Transglycosylase_SLT_dom_1"/>
</dbReference>
<dbReference type="Pfam" id="PF01464">
    <property type="entry name" value="SLT"/>
    <property type="match status" value="1"/>
</dbReference>
<evidence type="ECO:0000313" key="4">
    <source>
        <dbReference type="Proteomes" id="UP001597314"/>
    </source>
</evidence>
<gene>
    <name evidence="3" type="ORF">ACFSOX_11990</name>
</gene>